<dbReference type="GO" id="GO:0071770">
    <property type="term" value="P:DIM/DIP cell wall layer assembly"/>
    <property type="evidence" value="ECO:0007669"/>
    <property type="project" value="TreeGrafter"/>
</dbReference>
<comment type="caution">
    <text evidence="5">The sequence shown here is derived from an EMBL/GenBank/DDBJ whole genome shotgun (WGS) entry which is preliminary data.</text>
</comment>
<dbReference type="PROSITE" id="PS52004">
    <property type="entry name" value="KS3_2"/>
    <property type="match status" value="1"/>
</dbReference>
<dbReference type="Proteomes" id="UP000630887">
    <property type="component" value="Unassembled WGS sequence"/>
</dbReference>
<dbReference type="AlphaFoldDB" id="A0A8J3KVV7"/>
<dbReference type="GO" id="GO:0005886">
    <property type="term" value="C:plasma membrane"/>
    <property type="evidence" value="ECO:0007669"/>
    <property type="project" value="TreeGrafter"/>
</dbReference>
<keyword evidence="3" id="KW-0808">Transferase</keyword>
<dbReference type="GO" id="GO:0006633">
    <property type="term" value="P:fatty acid biosynthetic process"/>
    <property type="evidence" value="ECO:0007669"/>
    <property type="project" value="TreeGrafter"/>
</dbReference>
<dbReference type="Pfam" id="PF16197">
    <property type="entry name" value="KAsynt_C_assoc"/>
    <property type="match status" value="1"/>
</dbReference>
<dbReference type="Gene3D" id="3.30.70.3290">
    <property type="match status" value="1"/>
</dbReference>
<evidence type="ECO:0000256" key="3">
    <source>
        <dbReference type="RuleBase" id="RU003694"/>
    </source>
</evidence>
<dbReference type="CDD" id="cd00833">
    <property type="entry name" value="PKS"/>
    <property type="match status" value="1"/>
</dbReference>
<proteinExistence type="inferred from homology"/>
<reference evidence="5 6" key="1">
    <citation type="submission" date="2021-01" db="EMBL/GenBank/DDBJ databases">
        <title>Whole genome shotgun sequence of Catellatospora coxensis NBRC 107359.</title>
        <authorList>
            <person name="Komaki H."/>
            <person name="Tamura T."/>
        </authorList>
    </citation>
    <scope>NUCLEOTIDE SEQUENCE [LARGE SCALE GENOMIC DNA]</scope>
    <source>
        <strain evidence="5 6">NBRC 107359</strain>
    </source>
</reference>
<evidence type="ECO:0000256" key="2">
    <source>
        <dbReference type="ARBA" id="ARBA00022553"/>
    </source>
</evidence>
<evidence type="ECO:0000259" key="4">
    <source>
        <dbReference type="PROSITE" id="PS52004"/>
    </source>
</evidence>
<dbReference type="RefSeq" id="WP_344349858.1">
    <property type="nucleotide sequence ID" value="NZ_BAAALC010000044.1"/>
</dbReference>
<gene>
    <name evidence="5" type="ORF">Cco03nite_38380</name>
</gene>
<dbReference type="GO" id="GO:0005737">
    <property type="term" value="C:cytoplasm"/>
    <property type="evidence" value="ECO:0007669"/>
    <property type="project" value="TreeGrafter"/>
</dbReference>
<comment type="similarity">
    <text evidence="3">Belongs to the thiolase-like superfamily. Beta-ketoacyl-ACP synthases family.</text>
</comment>
<dbReference type="PANTHER" id="PTHR43775:SF37">
    <property type="entry name" value="SI:DKEY-61P9.11"/>
    <property type="match status" value="1"/>
</dbReference>
<keyword evidence="6" id="KW-1185">Reference proteome</keyword>
<name>A0A8J3KVV7_9ACTN</name>
<dbReference type="EMBL" id="BONI01000031">
    <property type="protein sequence ID" value="GIG07138.1"/>
    <property type="molecule type" value="Genomic_DNA"/>
</dbReference>
<accession>A0A8J3KVV7</accession>
<keyword evidence="1" id="KW-0596">Phosphopantetheine</keyword>
<evidence type="ECO:0000313" key="6">
    <source>
        <dbReference type="Proteomes" id="UP000630887"/>
    </source>
</evidence>
<organism evidence="5 6">
    <name type="scientific">Catellatospora coxensis</name>
    <dbReference type="NCBI Taxonomy" id="310354"/>
    <lineage>
        <taxon>Bacteria</taxon>
        <taxon>Bacillati</taxon>
        <taxon>Actinomycetota</taxon>
        <taxon>Actinomycetes</taxon>
        <taxon>Micromonosporales</taxon>
        <taxon>Micromonosporaceae</taxon>
        <taxon>Catellatospora</taxon>
    </lineage>
</organism>
<dbReference type="InterPro" id="IPR032821">
    <property type="entry name" value="PKS_assoc"/>
</dbReference>
<protein>
    <recommendedName>
        <fullName evidence="4">Ketosynthase family 3 (KS3) domain-containing protein</fullName>
    </recommendedName>
</protein>
<dbReference type="InterPro" id="IPR014031">
    <property type="entry name" value="Ketoacyl_synth_C"/>
</dbReference>
<dbReference type="Pfam" id="PF02801">
    <property type="entry name" value="Ketoacyl-synt_C"/>
    <property type="match status" value="1"/>
</dbReference>
<evidence type="ECO:0000313" key="5">
    <source>
        <dbReference type="EMBL" id="GIG07138.1"/>
    </source>
</evidence>
<dbReference type="InterPro" id="IPR014030">
    <property type="entry name" value="Ketoacyl_synth_N"/>
</dbReference>
<dbReference type="GO" id="GO:0004312">
    <property type="term" value="F:fatty acid synthase activity"/>
    <property type="evidence" value="ECO:0007669"/>
    <property type="project" value="TreeGrafter"/>
</dbReference>
<dbReference type="SMART" id="SM00825">
    <property type="entry name" value="PKS_KS"/>
    <property type="match status" value="1"/>
</dbReference>
<dbReference type="InterPro" id="IPR016039">
    <property type="entry name" value="Thiolase-like"/>
</dbReference>
<dbReference type="InterPro" id="IPR050091">
    <property type="entry name" value="PKS_NRPS_Biosynth_Enz"/>
</dbReference>
<dbReference type="InterPro" id="IPR020841">
    <property type="entry name" value="PKS_Beta-ketoAc_synthase_dom"/>
</dbReference>
<feature type="domain" description="Ketosynthase family 3 (KS3)" evidence="4">
    <location>
        <begin position="6"/>
        <end position="432"/>
    </location>
</feature>
<sequence>MGHPSAIPVAIVGMAARVPGAEDSRGYWDLLNSGQTMIAPVPDGRLRGFSPDMAGVDVPWAALWADTDDFDPSVFGISPRLAAWIDPQQRLLLEASWHALESAGIPPSSLGGSDTAVYVSTTASDWRQVMADEGLVDRYSALGLLLTYLSSRISYQYDLRGPSLTIDTACSGGLTAVALAVSGLRSGDYRTAIAASANLYLHGFMHAVMMRFGALSPTGQARSFDDAANGYVRGEGVFCFVLKRLSDALSDGDPVLAVIRGCSLNHDGRAGGMTLTDPASLARLMQTALAQAGVDVADLGYVEAHAAGTPLGDAQEVHGLLHALRDRPGGMPNQGSGPEQRLWVGSVKSSIGHLEGSAGAASLAKAVHVLRHRSIPPTPGFADLNHRIDLAGTPVAIAQEAVPWPDGSHGPRLVGVNSFGVGGANAHVVLEEPPRQPHTETGHGDQAMPVPLSAATDAALMQLAGALAAVSAEGPSFDAVTWTLQTGRESMRSRQIVVAQDIDELREALTALAEGTADSDALAAQTARLSAEGARLASVWLAGDEVDWSALWQHRIPPRRVELASYPFQRRRFPFPPAARER</sequence>
<dbReference type="Pfam" id="PF00109">
    <property type="entry name" value="ketoacyl-synt"/>
    <property type="match status" value="1"/>
</dbReference>
<dbReference type="PANTHER" id="PTHR43775">
    <property type="entry name" value="FATTY ACID SYNTHASE"/>
    <property type="match status" value="1"/>
</dbReference>
<dbReference type="Gene3D" id="3.40.47.10">
    <property type="match status" value="1"/>
</dbReference>
<evidence type="ECO:0000256" key="1">
    <source>
        <dbReference type="ARBA" id="ARBA00022450"/>
    </source>
</evidence>
<keyword evidence="2" id="KW-0597">Phosphoprotein</keyword>
<dbReference type="SUPFAM" id="SSF53901">
    <property type="entry name" value="Thiolase-like"/>
    <property type="match status" value="1"/>
</dbReference>